<feature type="compositionally biased region" description="Basic and acidic residues" evidence="1">
    <location>
        <begin position="1"/>
        <end position="11"/>
    </location>
</feature>
<dbReference type="SUPFAM" id="SSF52540">
    <property type="entry name" value="P-loop containing nucleoside triphosphate hydrolases"/>
    <property type="match status" value="1"/>
</dbReference>
<name>A0ABY8MFH7_9SPIO</name>
<dbReference type="InterPro" id="IPR027417">
    <property type="entry name" value="P-loop_NTPase"/>
</dbReference>
<dbReference type="Proteomes" id="UP001228690">
    <property type="component" value="Chromosome"/>
</dbReference>
<evidence type="ECO:0000313" key="2">
    <source>
        <dbReference type="EMBL" id="WGK68722.1"/>
    </source>
</evidence>
<dbReference type="RefSeq" id="WP_326926908.1">
    <property type="nucleotide sequence ID" value="NZ_CP123443.1"/>
</dbReference>
<sequence>MKKRWFSKEPIAEPVSGQQKAVDPNILAKQDSAHSQPGLKPLQNANTPDEESNLSRQADPKPENMRHRRNRGTLLLERLGLRQQLQSLRERIEPIIESRFEGHQNVVQKLDVLLRGGRPRPFALVGASGTGKSFRALLFAENHNIPYLIDDGILIEGGRIVAGQSAKNELIYIKAIKTALFDSPEHLAEVCQAIKENKVQRILLVGTSVRMVRLVAERLGLPKIADSDITHIEEISSPEEIEQARKSRSSGHHIIPVPAVEVSREYSNLIRDGFQIFLSDLRMGMKHYLKKKIRRRPKGGKKERIFEKTVVKPQFMKRALEDVPQGKKTGRIQITENALRQMIVHCIDEYSQDIWVQRIKIRISRTSYKVKIFITLPLRVIKGQDSQNTKNTKGVEGAKNSELNSYLYKLQNYVVNSLHRHAGVALEELSIEVLEFI</sequence>
<keyword evidence="3" id="KW-1185">Reference proteome</keyword>
<dbReference type="EMBL" id="CP123443">
    <property type="protein sequence ID" value="WGK68722.1"/>
    <property type="molecule type" value="Genomic_DNA"/>
</dbReference>
<proteinExistence type="predicted"/>
<evidence type="ECO:0000256" key="1">
    <source>
        <dbReference type="SAM" id="MobiDB-lite"/>
    </source>
</evidence>
<organism evidence="2 3">
    <name type="scientific">Candidatus Haliotispira prima</name>
    <dbReference type="NCBI Taxonomy" id="3034016"/>
    <lineage>
        <taxon>Bacteria</taxon>
        <taxon>Pseudomonadati</taxon>
        <taxon>Spirochaetota</taxon>
        <taxon>Spirochaetia</taxon>
        <taxon>Spirochaetales</taxon>
        <taxon>Spirochaetaceae</taxon>
        <taxon>Candidatus Haliotispira</taxon>
    </lineage>
</organism>
<accession>A0ABY8MFH7</accession>
<evidence type="ECO:0000313" key="3">
    <source>
        <dbReference type="Proteomes" id="UP001228690"/>
    </source>
</evidence>
<dbReference type="Gene3D" id="3.40.50.300">
    <property type="entry name" value="P-loop containing nucleotide triphosphate hydrolases"/>
    <property type="match status" value="1"/>
</dbReference>
<gene>
    <name evidence="2" type="ORF">P0082_09560</name>
</gene>
<feature type="region of interest" description="Disordered" evidence="1">
    <location>
        <begin position="1"/>
        <end position="68"/>
    </location>
</feature>
<protein>
    <submittedName>
        <fullName evidence="2">Uncharacterized protein</fullName>
    </submittedName>
</protein>
<reference evidence="2 3" key="1">
    <citation type="submission" date="2023-04" db="EMBL/GenBank/DDBJ databases">
        <title>Spirochaete genome identified in red abalone sample constitutes a novel genus.</title>
        <authorList>
            <person name="Sharma S.P."/>
            <person name="Purcell C.M."/>
            <person name="Hyde J.R."/>
            <person name="Severin A.J."/>
        </authorList>
    </citation>
    <scope>NUCLEOTIDE SEQUENCE [LARGE SCALE GENOMIC DNA]</scope>
    <source>
        <strain evidence="2 3">SP-2023</strain>
    </source>
</reference>